<proteinExistence type="predicted"/>
<gene>
    <name evidence="1" type="ORF">FGO68_gene227</name>
</gene>
<keyword evidence="2" id="KW-1185">Reference proteome</keyword>
<accession>A0A8J8T8Y1</accession>
<reference evidence="1" key="1">
    <citation type="submission" date="2019-06" db="EMBL/GenBank/DDBJ databases">
        <authorList>
            <person name="Zheng W."/>
        </authorList>
    </citation>
    <scope>NUCLEOTIDE SEQUENCE</scope>
    <source>
        <strain evidence="1">QDHG01</strain>
    </source>
</reference>
<protein>
    <submittedName>
        <fullName evidence="1">Uncharacterized protein</fullName>
    </submittedName>
</protein>
<evidence type="ECO:0000313" key="1">
    <source>
        <dbReference type="EMBL" id="TNV85698.1"/>
    </source>
</evidence>
<dbReference type="EMBL" id="RRYP01001619">
    <property type="protein sequence ID" value="TNV85698.1"/>
    <property type="molecule type" value="Genomic_DNA"/>
</dbReference>
<comment type="caution">
    <text evidence="1">The sequence shown here is derived from an EMBL/GenBank/DDBJ whole genome shotgun (WGS) entry which is preliminary data.</text>
</comment>
<dbReference type="AlphaFoldDB" id="A0A8J8T8Y1"/>
<name>A0A8J8T8Y1_HALGN</name>
<evidence type="ECO:0000313" key="2">
    <source>
        <dbReference type="Proteomes" id="UP000785679"/>
    </source>
</evidence>
<dbReference type="Proteomes" id="UP000785679">
    <property type="component" value="Unassembled WGS sequence"/>
</dbReference>
<organism evidence="1 2">
    <name type="scientific">Halteria grandinella</name>
    <dbReference type="NCBI Taxonomy" id="5974"/>
    <lineage>
        <taxon>Eukaryota</taxon>
        <taxon>Sar</taxon>
        <taxon>Alveolata</taxon>
        <taxon>Ciliophora</taxon>
        <taxon>Intramacronucleata</taxon>
        <taxon>Spirotrichea</taxon>
        <taxon>Stichotrichia</taxon>
        <taxon>Sporadotrichida</taxon>
        <taxon>Halteriidae</taxon>
        <taxon>Halteria</taxon>
    </lineage>
</organism>
<sequence>MPLTVSQIQMMTLLTVRAMMKDMMAASKRIRTRRSSKDSLIFSQRDSSSSFSSWLWPYFSSLFFASSEVRPFARSVCKSATTFLISFL</sequence>